<evidence type="ECO:0000313" key="2">
    <source>
        <dbReference type="EMBL" id="BAP34903.1"/>
    </source>
</evidence>
<name>A0A077KVN0_9CAUD</name>
<accession>A0A077KVN0</accession>
<keyword evidence="3" id="KW-1185">Reference proteome</keyword>
<dbReference type="GeneID" id="26644277"/>
<dbReference type="KEGG" id="vg:26644277"/>
<feature type="compositionally biased region" description="Low complexity" evidence="1">
    <location>
        <begin position="31"/>
        <end position="51"/>
    </location>
</feature>
<sequence>MAITTSCVPSTPTTRQRWKSAPPTRTRRSTRAAAGTSTMPAPTRTSSLRTPRPTPPSPPSLHASTRSARNERAHHRPYVRCWCMGRWFRLPLRTQVEQAGRRARQA</sequence>
<feature type="compositionally biased region" description="Polar residues" evidence="1">
    <location>
        <begin position="1"/>
        <end position="15"/>
    </location>
</feature>
<dbReference type="RefSeq" id="YP_009218101.1">
    <property type="nucleotide sequence ID" value="NC_029007.1"/>
</dbReference>
<proteinExistence type="predicted"/>
<feature type="region of interest" description="Disordered" evidence="1">
    <location>
        <begin position="1"/>
        <end position="75"/>
    </location>
</feature>
<protein>
    <submittedName>
        <fullName evidence="2">Uncharacterized protein</fullName>
    </submittedName>
</protein>
<dbReference type="Proteomes" id="UP000203427">
    <property type="component" value="Segment"/>
</dbReference>
<reference evidence="2 3" key="1">
    <citation type="submission" date="2014-08" db="EMBL/GenBank/DDBJ databases">
        <title>Isolation and characterization of bacteriophages infecting R. solanacearum from Thailand.</title>
        <authorList>
            <person name="Narulita E."/>
            <person name="Kawasaki T."/>
            <person name="Fujie M."/>
            <person name="Yamada T."/>
        </authorList>
    </citation>
    <scope>NUCLEOTIDE SEQUENCE [LARGE SCALE GENOMIC DNA]</scope>
</reference>
<organism evidence="2 3">
    <name type="scientific">Ralstonia phage RSJ5</name>
    <dbReference type="NCBI Taxonomy" id="1538364"/>
    <lineage>
        <taxon>Viruses</taxon>
        <taxon>Duplodnaviria</taxon>
        <taxon>Heunggongvirae</taxon>
        <taxon>Uroviricota</taxon>
        <taxon>Caudoviricetes</taxon>
        <taxon>Autographivirales</taxon>
        <taxon>Autonotataviridae</taxon>
        <taxon>Risjevirus</taxon>
        <taxon>Risjevirus RSJ5</taxon>
    </lineage>
</organism>
<dbReference type="EMBL" id="AB983711">
    <property type="protein sequence ID" value="BAP34903.1"/>
    <property type="molecule type" value="Genomic_DNA"/>
</dbReference>
<evidence type="ECO:0000313" key="3">
    <source>
        <dbReference type="Proteomes" id="UP000203427"/>
    </source>
</evidence>
<evidence type="ECO:0000256" key="1">
    <source>
        <dbReference type="SAM" id="MobiDB-lite"/>
    </source>
</evidence>